<dbReference type="AlphaFoldDB" id="A0AA36ATC7"/>
<gene>
    <name evidence="2" type="ORF">OCTVUL_1B007719</name>
</gene>
<dbReference type="Proteomes" id="UP001162480">
    <property type="component" value="Chromosome 4"/>
</dbReference>
<evidence type="ECO:0000313" key="3">
    <source>
        <dbReference type="Proteomes" id="UP001162480"/>
    </source>
</evidence>
<proteinExistence type="predicted"/>
<name>A0AA36ATC7_OCTVU</name>
<evidence type="ECO:0000313" key="2">
    <source>
        <dbReference type="EMBL" id="CAI9721334.1"/>
    </source>
</evidence>
<keyword evidence="1" id="KW-1133">Transmembrane helix</keyword>
<protein>
    <submittedName>
        <fullName evidence="2">Uncharacterized protein</fullName>
    </submittedName>
</protein>
<accession>A0AA36ATC7</accession>
<keyword evidence="1" id="KW-0472">Membrane</keyword>
<evidence type="ECO:0000256" key="1">
    <source>
        <dbReference type="SAM" id="Phobius"/>
    </source>
</evidence>
<reference evidence="2" key="1">
    <citation type="submission" date="2023-08" db="EMBL/GenBank/DDBJ databases">
        <authorList>
            <person name="Alioto T."/>
            <person name="Alioto T."/>
            <person name="Gomez Garrido J."/>
        </authorList>
    </citation>
    <scope>NUCLEOTIDE SEQUENCE</scope>
</reference>
<keyword evidence="3" id="KW-1185">Reference proteome</keyword>
<sequence>MNMLLLIASFSTSVQLLARLYCVYPYIELIFLSSLILLLMCSVTVASSLHLVHLETSFLPYQCLLSFSVHTFFYNISFIFSPLCMYVCVCVCVCSGSVVGFRMIKNNYSFAGSIVAISRQNKSLESPVLPIHVYTMNS</sequence>
<organism evidence="2 3">
    <name type="scientific">Octopus vulgaris</name>
    <name type="common">Common octopus</name>
    <dbReference type="NCBI Taxonomy" id="6645"/>
    <lineage>
        <taxon>Eukaryota</taxon>
        <taxon>Metazoa</taxon>
        <taxon>Spiralia</taxon>
        <taxon>Lophotrochozoa</taxon>
        <taxon>Mollusca</taxon>
        <taxon>Cephalopoda</taxon>
        <taxon>Coleoidea</taxon>
        <taxon>Octopodiformes</taxon>
        <taxon>Octopoda</taxon>
        <taxon>Incirrata</taxon>
        <taxon>Octopodidae</taxon>
        <taxon>Octopus</taxon>
    </lineage>
</organism>
<dbReference type="EMBL" id="OX597817">
    <property type="protein sequence ID" value="CAI9721334.1"/>
    <property type="molecule type" value="Genomic_DNA"/>
</dbReference>
<feature type="transmembrane region" description="Helical" evidence="1">
    <location>
        <begin position="29"/>
        <end position="51"/>
    </location>
</feature>
<feature type="transmembrane region" description="Helical" evidence="1">
    <location>
        <begin position="83"/>
        <end position="104"/>
    </location>
</feature>
<keyword evidence="1" id="KW-0812">Transmembrane</keyword>